<evidence type="ECO:0000259" key="2">
    <source>
        <dbReference type="Pfam" id="PF01757"/>
    </source>
</evidence>
<evidence type="ECO:0000313" key="5">
    <source>
        <dbReference type="Proteomes" id="UP000190787"/>
    </source>
</evidence>
<keyword evidence="1" id="KW-1133">Transmembrane helix</keyword>
<dbReference type="RefSeq" id="WP_078603711.1">
    <property type="nucleotide sequence ID" value="NZ_MPZV01000001.1"/>
</dbReference>
<feature type="transmembrane region" description="Helical" evidence="1">
    <location>
        <begin position="280"/>
        <end position="300"/>
    </location>
</feature>
<proteinExistence type="predicted"/>
<dbReference type="InterPro" id="IPR050879">
    <property type="entry name" value="Acyltransferase_3"/>
</dbReference>
<evidence type="ECO:0000259" key="3">
    <source>
        <dbReference type="Pfam" id="PF19040"/>
    </source>
</evidence>
<keyword evidence="5" id="KW-1185">Reference proteome</keyword>
<feature type="transmembrane region" description="Helical" evidence="1">
    <location>
        <begin position="220"/>
        <end position="243"/>
    </location>
</feature>
<dbReference type="Proteomes" id="UP000190787">
    <property type="component" value="Unassembled WGS sequence"/>
</dbReference>
<dbReference type="InterPro" id="IPR002656">
    <property type="entry name" value="Acyl_transf_3_dom"/>
</dbReference>
<feature type="transmembrane region" description="Helical" evidence="1">
    <location>
        <begin position="35"/>
        <end position="54"/>
    </location>
</feature>
<protein>
    <recommendedName>
        <fullName evidence="6">Acyltransferase</fullName>
    </recommendedName>
</protein>
<feature type="domain" description="SGNH" evidence="3">
    <location>
        <begin position="390"/>
        <end position="636"/>
    </location>
</feature>
<dbReference type="InterPro" id="IPR043968">
    <property type="entry name" value="SGNH"/>
</dbReference>
<keyword evidence="1" id="KW-0472">Membrane</keyword>
<gene>
    <name evidence="4" type="ORF">BMI91_01150</name>
</gene>
<feature type="transmembrane region" description="Helical" evidence="1">
    <location>
        <begin position="312"/>
        <end position="333"/>
    </location>
</feature>
<sequence>MSAGLPHRRDIQVLRALAVAMVVLYHAELPLAGGYLGVDIFFVISGYLITGMIARAMAEGRFSLRAFYLSRAKRLLPAAFAVYLATAMAALWLLSQAEMARFLDTLGAALSFTSNIALWRSVNYFTAGAQLNPLLHSWSLSLEEQFYLVTPLAMLITPRRHWPTLLIGALTVSLAGCLVLAPRSPVASFFLLPTRAWELMAGAVVMLFEPQIAKRAGRGLRLLSPLALIVLLVVCTVAPGAGWGSVHPGLDAVIVVGATALVIAARPAWMNGDHRVMRPLLWLGGISYALYLVHWPLFALTRNAWLDAPLPLWLRLSLISVSLGLGHLLHVGVERPLHRAPLPSWPRAAGLALGGTVALWLIALALPGLRTPPRDYRALGAANTGIAPGCDFAGAFDPEALCTTGPRPTTFLWGDSYAMHLAASLPPEIDPVAQATKSACAPVLGLSQIQAEVGQDAIWAAGCIRSNAAIVAYLQAHAEITRVVISSPVAQILGSEPQGLAMEHGRIVPVAMSFARGRAALHAAVQAIARPDRQIVVVSPPPSVGTNFFACRERAESGLLSFGPRARCEMRQTEVRAYRAQAFAALDGLGAIAGVRVLDLIGVLCPDDTCPLEEAGTPLYRDAGHLSIQGARALGARDALGFRALFGLDEKLTRLEK</sequence>
<accession>A0ABX3MZM0</accession>
<evidence type="ECO:0000313" key="4">
    <source>
        <dbReference type="EMBL" id="OOY25073.1"/>
    </source>
</evidence>
<dbReference type="Pfam" id="PF01757">
    <property type="entry name" value="Acyl_transf_3"/>
    <property type="match status" value="1"/>
</dbReference>
<dbReference type="PANTHER" id="PTHR23028:SF53">
    <property type="entry name" value="ACYL_TRANSF_3 DOMAIN-CONTAINING PROTEIN"/>
    <property type="match status" value="1"/>
</dbReference>
<feature type="transmembrane region" description="Helical" evidence="1">
    <location>
        <begin position="75"/>
        <end position="94"/>
    </location>
</feature>
<dbReference type="EMBL" id="MPZV01000001">
    <property type="protein sequence ID" value="OOY25073.1"/>
    <property type="molecule type" value="Genomic_DNA"/>
</dbReference>
<feature type="transmembrane region" description="Helical" evidence="1">
    <location>
        <begin position="162"/>
        <end position="181"/>
    </location>
</feature>
<evidence type="ECO:0008006" key="6">
    <source>
        <dbReference type="Google" id="ProtNLM"/>
    </source>
</evidence>
<organism evidence="4 5">
    <name type="scientific">Thioclava sediminum</name>
    <dbReference type="NCBI Taxonomy" id="1915319"/>
    <lineage>
        <taxon>Bacteria</taxon>
        <taxon>Pseudomonadati</taxon>
        <taxon>Pseudomonadota</taxon>
        <taxon>Alphaproteobacteria</taxon>
        <taxon>Rhodobacterales</taxon>
        <taxon>Paracoccaceae</taxon>
        <taxon>Thioclava</taxon>
    </lineage>
</organism>
<name>A0ABX3MZM0_9RHOB</name>
<reference evidence="4 5" key="1">
    <citation type="submission" date="2016-11" db="EMBL/GenBank/DDBJ databases">
        <title>A multilocus sequence analysis scheme for characterization of bacteria in the genus Thioclava.</title>
        <authorList>
            <person name="Liu Y."/>
            <person name="Shao Z."/>
        </authorList>
    </citation>
    <scope>NUCLEOTIDE SEQUENCE [LARGE SCALE GENOMIC DNA]</scope>
    <source>
        <strain evidence="4 5">TAW-CT134</strain>
    </source>
</reference>
<dbReference type="PANTHER" id="PTHR23028">
    <property type="entry name" value="ACETYLTRANSFERASE"/>
    <property type="match status" value="1"/>
</dbReference>
<keyword evidence="1" id="KW-0812">Transmembrane</keyword>
<feature type="transmembrane region" description="Helical" evidence="1">
    <location>
        <begin position="249"/>
        <end position="268"/>
    </location>
</feature>
<dbReference type="Pfam" id="PF19040">
    <property type="entry name" value="SGNH"/>
    <property type="match status" value="1"/>
</dbReference>
<feature type="transmembrane region" description="Helical" evidence="1">
    <location>
        <begin position="345"/>
        <end position="366"/>
    </location>
</feature>
<comment type="caution">
    <text evidence="4">The sequence shown here is derived from an EMBL/GenBank/DDBJ whole genome shotgun (WGS) entry which is preliminary data.</text>
</comment>
<feature type="domain" description="Acyltransferase 3" evidence="2">
    <location>
        <begin position="10"/>
        <end position="325"/>
    </location>
</feature>
<evidence type="ECO:0000256" key="1">
    <source>
        <dbReference type="SAM" id="Phobius"/>
    </source>
</evidence>